<dbReference type="GeneID" id="59052815"/>
<dbReference type="EMBL" id="CCYD01002371">
    <property type="protein sequence ID" value="CEG47046.1"/>
    <property type="molecule type" value="Genomic_DNA"/>
</dbReference>
<evidence type="ECO:0000313" key="1">
    <source>
        <dbReference type="EMBL" id="CEG47046.1"/>
    </source>
</evidence>
<dbReference type="RefSeq" id="XP_036263398.1">
    <property type="nucleotide sequence ID" value="XM_036407143.1"/>
</dbReference>
<organism evidence="1 2">
    <name type="scientific">Plasmopara halstedii</name>
    <name type="common">Downy mildew of sunflower</name>
    <dbReference type="NCBI Taxonomy" id="4781"/>
    <lineage>
        <taxon>Eukaryota</taxon>
        <taxon>Sar</taxon>
        <taxon>Stramenopiles</taxon>
        <taxon>Oomycota</taxon>
        <taxon>Peronosporomycetes</taxon>
        <taxon>Peronosporales</taxon>
        <taxon>Peronosporaceae</taxon>
        <taxon>Plasmopara</taxon>
    </lineage>
</organism>
<reference evidence="2" key="1">
    <citation type="submission" date="2014-09" db="EMBL/GenBank/DDBJ databases">
        <authorList>
            <person name="Sharma Rahul"/>
            <person name="Thines Marco"/>
        </authorList>
    </citation>
    <scope>NUCLEOTIDE SEQUENCE [LARGE SCALE GENOMIC DNA]</scope>
</reference>
<proteinExistence type="predicted"/>
<protein>
    <submittedName>
        <fullName evidence="1">Uncharacterized protein</fullName>
    </submittedName>
</protein>
<dbReference type="Proteomes" id="UP000054928">
    <property type="component" value="Unassembled WGS sequence"/>
</dbReference>
<sequence>MESINAITRKVSSKLYFACCVSCNCISNPLHSSLQGWRLTLQFSAFLTLSTFHALQPHYDAKI</sequence>
<evidence type="ECO:0000313" key="2">
    <source>
        <dbReference type="Proteomes" id="UP000054928"/>
    </source>
</evidence>
<keyword evidence="2" id="KW-1185">Reference proteome</keyword>
<accession>A0A0P1AZR0</accession>
<dbReference type="AlphaFoldDB" id="A0A0P1AZR0"/>
<name>A0A0P1AZR0_PLAHL</name>